<evidence type="ECO:0000256" key="7">
    <source>
        <dbReference type="HAMAP-Rule" id="MF_00227"/>
    </source>
</evidence>
<comment type="function">
    <text evidence="1 7">RNaseP catalyzes the removal of the 5'-leader sequence from pre-tRNA to produce the mature 5'-terminus. It can also cleave other RNA substrates such as 4.5S RNA. The protein component plays an auxiliary but essential role in vivo by binding to the 5'-leader sequence and broadening the substrate specificity of the ribozyme.</text>
</comment>
<evidence type="ECO:0000256" key="1">
    <source>
        <dbReference type="ARBA" id="ARBA00002663"/>
    </source>
</evidence>
<keyword evidence="4 7" id="KW-0255">Endonuclease</keyword>
<dbReference type="GO" id="GO:0000049">
    <property type="term" value="F:tRNA binding"/>
    <property type="evidence" value="ECO:0007669"/>
    <property type="project" value="UniProtKB-UniRule"/>
</dbReference>
<dbReference type="EMBL" id="CP042906">
    <property type="protein sequence ID" value="QEX15241.1"/>
    <property type="molecule type" value="Genomic_DNA"/>
</dbReference>
<dbReference type="AlphaFoldDB" id="A0A5J6MDQ2"/>
<evidence type="ECO:0000256" key="2">
    <source>
        <dbReference type="ARBA" id="ARBA00022694"/>
    </source>
</evidence>
<protein>
    <recommendedName>
        <fullName evidence="7 8">Ribonuclease P protein component</fullName>
        <shortName evidence="7">RNase P protein</shortName>
        <shortName evidence="7">RNaseP protein</shortName>
        <ecNumber evidence="7 8">3.1.26.5</ecNumber>
    </recommendedName>
    <alternativeName>
        <fullName evidence="7">Protein C5</fullName>
    </alternativeName>
</protein>
<dbReference type="Gene3D" id="3.30.230.10">
    <property type="match status" value="1"/>
</dbReference>
<evidence type="ECO:0000256" key="3">
    <source>
        <dbReference type="ARBA" id="ARBA00022722"/>
    </source>
</evidence>
<proteinExistence type="inferred from homology"/>
<sequence length="124" mass="13405">MKRRQEFLAVAASGRKFVAPGLILQARRHSTDGSPSAVPVDSVGGEAALRIGFTASRKVGNAVARNRARRRLKAASETIMRAHAASDHDYVLVARAGTLTRAYGDLLADLSAGLKQLKLYRIRH</sequence>
<dbReference type="PANTHER" id="PTHR33992:SF1">
    <property type="entry name" value="RIBONUCLEASE P PROTEIN COMPONENT"/>
    <property type="match status" value="1"/>
</dbReference>
<evidence type="ECO:0000256" key="5">
    <source>
        <dbReference type="ARBA" id="ARBA00022801"/>
    </source>
</evidence>
<dbReference type="EC" id="3.1.26.5" evidence="7 8"/>
<dbReference type="KEGG" id="htq:FRZ44_05210"/>
<dbReference type="InterPro" id="IPR020539">
    <property type="entry name" value="RNase_P_CS"/>
</dbReference>
<dbReference type="SUPFAM" id="SSF54211">
    <property type="entry name" value="Ribosomal protein S5 domain 2-like"/>
    <property type="match status" value="1"/>
</dbReference>
<evidence type="ECO:0000313" key="10">
    <source>
        <dbReference type="Proteomes" id="UP000326202"/>
    </source>
</evidence>
<dbReference type="GO" id="GO:0001682">
    <property type="term" value="P:tRNA 5'-leader removal"/>
    <property type="evidence" value="ECO:0007669"/>
    <property type="project" value="UniProtKB-UniRule"/>
</dbReference>
<name>A0A5J6MDQ2_9PROT</name>
<dbReference type="InterPro" id="IPR020568">
    <property type="entry name" value="Ribosomal_Su5_D2-typ_SF"/>
</dbReference>
<gene>
    <name evidence="7" type="primary">rnpA</name>
    <name evidence="9" type="ORF">FRZ44_05210</name>
</gene>
<dbReference type="InterPro" id="IPR000100">
    <property type="entry name" value="RNase_P"/>
</dbReference>
<dbReference type="Proteomes" id="UP000326202">
    <property type="component" value="Chromosome"/>
</dbReference>
<dbReference type="HAMAP" id="MF_00227">
    <property type="entry name" value="RNase_P"/>
    <property type="match status" value="1"/>
</dbReference>
<dbReference type="PANTHER" id="PTHR33992">
    <property type="entry name" value="RIBONUCLEASE P PROTEIN COMPONENT"/>
    <property type="match status" value="1"/>
</dbReference>
<reference evidence="9 10" key="1">
    <citation type="submission" date="2019-08" db="EMBL/GenBank/DDBJ databases">
        <title>Hyperibacter terrae gen. nov., sp. nov. and Hyperibacter viscosus sp. nov., two new members in the family Rhodospirillaceae isolated from the rhizosphere of Hypericum perforatum.</title>
        <authorList>
            <person name="Noviana Z."/>
        </authorList>
    </citation>
    <scope>NUCLEOTIDE SEQUENCE [LARGE SCALE GENOMIC DNA]</scope>
    <source>
        <strain evidence="9 10">R5913</strain>
    </source>
</reference>
<accession>A0A5J6MDQ2</accession>
<evidence type="ECO:0000256" key="6">
    <source>
        <dbReference type="ARBA" id="ARBA00022884"/>
    </source>
</evidence>
<keyword evidence="5 7" id="KW-0378">Hydrolase</keyword>
<keyword evidence="3 7" id="KW-0540">Nuclease</keyword>
<keyword evidence="2 7" id="KW-0819">tRNA processing</keyword>
<dbReference type="GO" id="GO:0042781">
    <property type="term" value="F:3'-tRNA processing endoribonuclease activity"/>
    <property type="evidence" value="ECO:0007669"/>
    <property type="project" value="TreeGrafter"/>
</dbReference>
<dbReference type="GO" id="GO:0004526">
    <property type="term" value="F:ribonuclease P activity"/>
    <property type="evidence" value="ECO:0007669"/>
    <property type="project" value="UniProtKB-UniRule"/>
</dbReference>
<evidence type="ECO:0000256" key="8">
    <source>
        <dbReference type="NCBIfam" id="TIGR00188"/>
    </source>
</evidence>
<dbReference type="NCBIfam" id="TIGR00188">
    <property type="entry name" value="rnpA"/>
    <property type="match status" value="1"/>
</dbReference>
<dbReference type="GO" id="GO:0030677">
    <property type="term" value="C:ribonuclease P complex"/>
    <property type="evidence" value="ECO:0007669"/>
    <property type="project" value="TreeGrafter"/>
</dbReference>
<evidence type="ECO:0000313" key="9">
    <source>
        <dbReference type="EMBL" id="QEX15241.1"/>
    </source>
</evidence>
<comment type="similarity">
    <text evidence="7">Belongs to the RnpA family.</text>
</comment>
<comment type="subunit">
    <text evidence="7">Consists of a catalytic RNA component (M1 or rnpB) and a protein subunit.</text>
</comment>
<keyword evidence="10" id="KW-1185">Reference proteome</keyword>
<dbReference type="InterPro" id="IPR014721">
    <property type="entry name" value="Ribsml_uS5_D2-typ_fold_subgr"/>
</dbReference>
<dbReference type="Pfam" id="PF00825">
    <property type="entry name" value="Ribonuclease_P"/>
    <property type="match status" value="1"/>
</dbReference>
<keyword evidence="6 7" id="KW-0694">RNA-binding</keyword>
<organism evidence="9 10">
    <name type="scientific">Hypericibacter terrae</name>
    <dbReference type="NCBI Taxonomy" id="2602015"/>
    <lineage>
        <taxon>Bacteria</taxon>
        <taxon>Pseudomonadati</taxon>
        <taxon>Pseudomonadota</taxon>
        <taxon>Alphaproteobacteria</taxon>
        <taxon>Rhodospirillales</taxon>
        <taxon>Dongiaceae</taxon>
        <taxon>Hypericibacter</taxon>
    </lineage>
</organism>
<comment type="catalytic activity">
    <reaction evidence="7">
        <text>Endonucleolytic cleavage of RNA, removing 5'-extranucleotides from tRNA precursor.</text>
        <dbReference type="EC" id="3.1.26.5"/>
    </reaction>
</comment>
<evidence type="ECO:0000256" key="4">
    <source>
        <dbReference type="ARBA" id="ARBA00022759"/>
    </source>
</evidence>
<dbReference type="PROSITE" id="PS00648">
    <property type="entry name" value="RIBONUCLEASE_P"/>
    <property type="match status" value="1"/>
</dbReference>